<evidence type="ECO:0000256" key="4">
    <source>
        <dbReference type="SAM" id="SignalP"/>
    </source>
</evidence>
<protein>
    <recommendedName>
        <fullName evidence="3">Protein phosphatase</fullName>
        <ecNumber evidence="3">3.1.3.16</ecNumber>
    </recommendedName>
</protein>
<comment type="cofactor">
    <cofactor evidence="3">
        <name>Mg(2+)</name>
        <dbReference type="ChEBI" id="CHEBI:18420"/>
    </cofactor>
</comment>
<comment type="similarity">
    <text evidence="3">Belongs to the PP2C family.</text>
</comment>
<dbReference type="EMBL" id="GDJX01024710">
    <property type="protein sequence ID" value="JAT43226.1"/>
    <property type="molecule type" value="Transcribed_RNA"/>
</dbReference>
<sequence>GDLTSFLLISLVRAGAFGSLPELSPSTCTLCLCPLLVAVAMIAGAFYIPHPDKRPLGEDAYFISTGDGVIGVADGVGGWREKGIDAGKFARELMCRSESLVGRWPCGITDPMKILERALSETTAKGTATACIIALKGKWLHAAVVGDSGFAVVREDKVIYRSPQQQKRFNRPYQLGRANPRDPPLDALRITSAVEVGDLVVAGSDGLFDNMFDRELVDVVVRSRREGRQRPDDLAFDIALEAFKFSTDEGRRTPFSEAKSRAKGQRFVGGKDDDITVVVARVVCVCD</sequence>
<evidence type="ECO:0000256" key="3">
    <source>
        <dbReference type="RuleBase" id="RU366020"/>
    </source>
</evidence>
<dbReference type="GO" id="GO:0004722">
    <property type="term" value="F:protein serine/threonine phosphatase activity"/>
    <property type="evidence" value="ECO:0007669"/>
    <property type="project" value="UniProtKB-EC"/>
</dbReference>
<dbReference type="InterPro" id="IPR001932">
    <property type="entry name" value="PPM-type_phosphatase-like_dom"/>
</dbReference>
<proteinExistence type="inferred from homology"/>
<dbReference type="PANTHER" id="PTHR12320:SF81">
    <property type="entry name" value="PROTEIN PHOSPHATASE 2C 23-RELATED"/>
    <property type="match status" value="1"/>
</dbReference>
<dbReference type="GO" id="GO:0046872">
    <property type="term" value="F:metal ion binding"/>
    <property type="evidence" value="ECO:0007669"/>
    <property type="project" value="UniProtKB-UniRule"/>
</dbReference>
<evidence type="ECO:0000313" key="6">
    <source>
        <dbReference type="EMBL" id="JAT43226.1"/>
    </source>
</evidence>
<dbReference type="InterPro" id="IPR039123">
    <property type="entry name" value="PPTC7"/>
</dbReference>
<evidence type="ECO:0000256" key="2">
    <source>
        <dbReference type="ARBA" id="ARBA00048336"/>
    </source>
</evidence>
<keyword evidence="4" id="KW-0732">Signal</keyword>
<reference evidence="6" key="1">
    <citation type="submission" date="2015-07" db="EMBL/GenBank/DDBJ databases">
        <title>Transcriptome Assembly of Anthurium amnicola.</title>
        <authorList>
            <person name="Suzuki J."/>
        </authorList>
    </citation>
    <scope>NUCLEOTIDE SEQUENCE</scope>
</reference>
<feature type="chain" id="PRO_5008899548" description="Protein phosphatase" evidence="4">
    <location>
        <begin position="19"/>
        <end position="287"/>
    </location>
</feature>
<keyword evidence="3" id="KW-0904">Protein phosphatase</keyword>
<comment type="catalytic activity">
    <reaction evidence="2 3">
        <text>O-phospho-L-threonyl-[protein] + H2O = L-threonyl-[protein] + phosphate</text>
        <dbReference type="Rhea" id="RHEA:47004"/>
        <dbReference type="Rhea" id="RHEA-COMP:11060"/>
        <dbReference type="Rhea" id="RHEA-COMP:11605"/>
        <dbReference type="ChEBI" id="CHEBI:15377"/>
        <dbReference type="ChEBI" id="CHEBI:30013"/>
        <dbReference type="ChEBI" id="CHEBI:43474"/>
        <dbReference type="ChEBI" id="CHEBI:61977"/>
        <dbReference type="EC" id="3.1.3.16"/>
    </reaction>
</comment>
<dbReference type="SUPFAM" id="SSF81606">
    <property type="entry name" value="PP2C-like"/>
    <property type="match status" value="1"/>
</dbReference>
<dbReference type="EC" id="3.1.3.16" evidence="3"/>
<evidence type="ECO:0000256" key="1">
    <source>
        <dbReference type="ARBA" id="ARBA00047761"/>
    </source>
</evidence>
<comment type="cofactor">
    <cofactor evidence="3">
        <name>Mn(2+)</name>
        <dbReference type="ChEBI" id="CHEBI:29035"/>
    </cofactor>
</comment>
<comment type="catalytic activity">
    <reaction evidence="1 3">
        <text>O-phospho-L-seryl-[protein] + H2O = L-seryl-[protein] + phosphate</text>
        <dbReference type="Rhea" id="RHEA:20629"/>
        <dbReference type="Rhea" id="RHEA-COMP:9863"/>
        <dbReference type="Rhea" id="RHEA-COMP:11604"/>
        <dbReference type="ChEBI" id="CHEBI:15377"/>
        <dbReference type="ChEBI" id="CHEBI:29999"/>
        <dbReference type="ChEBI" id="CHEBI:43474"/>
        <dbReference type="ChEBI" id="CHEBI:83421"/>
        <dbReference type="EC" id="3.1.3.16"/>
    </reaction>
</comment>
<feature type="domain" description="PPM-type phosphatase" evidence="5">
    <location>
        <begin position="42"/>
        <end position="282"/>
    </location>
</feature>
<dbReference type="AlphaFoldDB" id="A0A1D1XLG3"/>
<dbReference type="PROSITE" id="PS51746">
    <property type="entry name" value="PPM_2"/>
    <property type="match status" value="1"/>
</dbReference>
<organism evidence="6">
    <name type="scientific">Anthurium amnicola</name>
    <dbReference type="NCBI Taxonomy" id="1678845"/>
    <lineage>
        <taxon>Eukaryota</taxon>
        <taxon>Viridiplantae</taxon>
        <taxon>Streptophyta</taxon>
        <taxon>Embryophyta</taxon>
        <taxon>Tracheophyta</taxon>
        <taxon>Spermatophyta</taxon>
        <taxon>Magnoliopsida</taxon>
        <taxon>Liliopsida</taxon>
        <taxon>Araceae</taxon>
        <taxon>Pothoideae</taxon>
        <taxon>Potheae</taxon>
        <taxon>Anthurium</taxon>
    </lineage>
</organism>
<name>A0A1D1XLG3_9ARAE</name>
<keyword evidence="3" id="KW-0464">Manganese</keyword>
<dbReference type="SMART" id="SM00332">
    <property type="entry name" value="PP2Cc"/>
    <property type="match status" value="1"/>
</dbReference>
<dbReference type="InterPro" id="IPR036457">
    <property type="entry name" value="PPM-type-like_dom_sf"/>
</dbReference>
<dbReference type="Gene3D" id="3.60.40.10">
    <property type="entry name" value="PPM-type phosphatase domain"/>
    <property type="match status" value="2"/>
</dbReference>
<gene>
    <name evidence="6" type="primary">At5g66720_8</name>
    <name evidence="6" type="ORF">g.113108</name>
</gene>
<dbReference type="PANTHER" id="PTHR12320">
    <property type="entry name" value="PROTEIN PHOSPHATASE 2C"/>
    <property type="match status" value="1"/>
</dbReference>
<evidence type="ECO:0000259" key="5">
    <source>
        <dbReference type="PROSITE" id="PS51746"/>
    </source>
</evidence>
<dbReference type="SMART" id="SM00331">
    <property type="entry name" value="PP2C_SIG"/>
    <property type="match status" value="1"/>
</dbReference>
<keyword evidence="3" id="KW-0378">Hydrolase</keyword>
<keyword evidence="3" id="KW-0479">Metal-binding</keyword>
<accession>A0A1D1XLG3</accession>
<feature type="signal peptide" evidence="4">
    <location>
        <begin position="1"/>
        <end position="18"/>
    </location>
</feature>
<keyword evidence="3" id="KW-0460">Magnesium</keyword>
<feature type="non-terminal residue" evidence="6">
    <location>
        <position position="1"/>
    </location>
</feature>